<sequence>MFRKNNTLTEEQVKFVKESEEKCYRLLRETHPRGAHFAESVKHILQRELEWARWKSESCPAMTDLADKHPMQPYKKRPRTSFNPDVIDLGSAELNKLWSIEPNLLEACKNKRRKFAPSLADFLRDPIDELDPEQQVEDQYKSTRDPAFQFRACRLLMAESSQYISAQSQQTLSIPTFLDNVILKTGKGMEEFRDELQEREERLAKKAVEESLMRNRTNGAEGSASPSPDYELSDATISKLSSILAPKWKSLAEAMEVKKIDDIKGKTNEECCTAVIEQWIEANGRSFKIMRNLLLKAHLLSETVVDLLKGLKDGDDKEARLSRRRRMMERTEISSDEEDVSVGGDDRISEASEGEYEIEDIARIKAKEYLQKLHVSFLLS</sequence>
<dbReference type="Proteomes" id="UP000271889">
    <property type="component" value="Unassembled WGS sequence"/>
</dbReference>
<dbReference type="PANTHER" id="PTHR13265">
    <property type="entry name" value="THO COMPLEX SUBUNIT 1"/>
    <property type="match status" value="1"/>
</dbReference>
<name>A0A3P6QK04_CYLGO</name>
<accession>A0A3P6QK04</accession>
<evidence type="ECO:0000313" key="3">
    <source>
        <dbReference type="Proteomes" id="UP000271889"/>
    </source>
</evidence>
<dbReference type="GO" id="GO:0000445">
    <property type="term" value="C:THO complex part of transcription export complex"/>
    <property type="evidence" value="ECO:0007669"/>
    <property type="project" value="TreeGrafter"/>
</dbReference>
<evidence type="ECO:0008006" key="4">
    <source>
        <dbReference type="Google" id="ProtNLM"/>
    </source>
</evidence>
<dbReference type="InterPro" id="IPR021861">
    <property type="entry name" value="THO_THOC1"/>
</dbReference>
<proteinExistence type="predicted"/>
<feature type="region of interest" description="Disordered" evidence="1">
    <location>
        <begin position="328"/>
        <end position="352"/>
    </location>
</feature>
<dbReference type="AlphaFoldDB" id="A0A3P6QK04"/>
<feature type="compositionally biased region" description="Polar residues" evidence="1">
    <location>
        <begin position="214"/>
        <end position="226"/>
    </location>
</feature>
<gene>
    <name evidence="2" type="ORF">CGOC_LOCUS665</name>
</gene>
<dbReference type="Pfam" id="PF11957">
    <property type="entry name" value="efThoc1"/>
    <property type="match status" value="1"/>
</dbReference>
<dbReference type="EMBL" id="UYRV01001013">
    <property type="protein sequence ID" value="VDK46067.1"/>
    <property type="molecule type" value="Genomic_DNA"/>
</dbReference>
<evidence type="ECO:0000256" key="1">
    <source>
        <dbReference type="SAM" id="MobiDB-lite"/>
    </source>
</evidence>
<reference evidence="2 3" key="1">
    <citation type="submission" date="2018-11" db="EMBL/GenBank/DDBJ databases">
        <authorList>
            <consortium name="Pathogen Informatics"/>
        </authorList>
    </citation>
    <scope>NUCLEOTIDE SEQUENCE [LARGE SCALE GENOMIC DNA]</scope>
</reference>
<evidence type="ECO:0000313" key="2">
    <source>
        <dbReference type="EMBL" id="VDK46067.1"/>
    </source>
</evidence>
<keyword evidence="3" id="KW-1185">Reference proteome</keyword>
<dbReference type="OrthoDB" id="10257415at2759"/>
<dbReference type="GO" id="GO:0006406">
    <property type="term" value="P:mRNA export from nucleus"/>
    <property type="evidence" value="ECO:0007669"/>
    <property type="project" value="TreeGrafter"/>
</dbReference>
<organism evidence="2 3">
    <name type="scientific">Cylicostephanus goldi</name>
    <name type="common">Nematode worm</name>
    <dbReference type="NCBI Taxonomy" id="71465"/>
    <lineage>
        <taxon>Eukaryota</taxon>
        <taxon>Metazoa</taxon>
        <taxon>Ecdysozoa</taxon>
        <taxon>Nematoda</taxon>
        <taxon>Chromadorea</taxon>
        <taxon>Rhabditida</taxon>
        <taxon>Rhabditina</taxon>
        <taxon>Rhabditomorpha</taxon>
        <taxon>Strongyloidea</taxon>
        <taxon>Strongylidae</taxon>
        <taxon>Cylicostephanus</taxon>
    </lineage>
</organism>
<dbReference type="CDD" id="cd01670">
    <property type="entry name" value="Death"/>
    <property type="match status" value="1"/>
</dbReference>
<dbReference type="PANTHER" id="PTHR13265:SF0">
    <property type="entry name" value="HPR1"/>
    <property type="match status" value="1"/>
</dbReference>
<protein>
    <recommendedName>
        <fullName evidence="4">Death domain-containing protein</fullName>
    </recommendedName>
</protein>
<feature type="region of interest" description="Disordered" evidence="1">
    <location>
        <begin position="209"/>
        <end position="231"/>
    </location>
</feature>